<evidence type="ECO:0000256" key="1">
    <source>
        <dbReference type="SAM" id="Phobius"/>
    </source>
</evidence>
<organism evidence="2 3">
    <name type="scientific">Lysinibacillus sphaericus (strain C3-41)</name>
    <dbReference type="NCBI Taxonomy" id="444177"/>
    <lineage>
        <taxon>Bacteria</taxon>
        <taxon>Bacillati</taxon>
        <taxon>Bacillota</taxon>
        <taxon>Bacilli</taxon>
        <taxon>Bacillales</taxon>
        <taxon>Bacillaceae</taxon>
        <taxon>Lysinibacillus</taxon>
    </lineage>
</organism>
<feature type="transmembrane region" description="Helical" evidence="1">
    <location>
        <begin position="88"/>
        <end position="105"/>
    </location>
</feature>
<dbReference type="HOGENOM" id="CLU_143438_0_0_9"/>
<evidence type="ECO:0000313" key="2">
    <source>
        <dbReference type="EMBL" id="ACA39586.1"/>
    </source>
</evidence>
<evidence type="ECO:0000313" key="3">
    <source>
        <dbReference type="Proteomes" id="UP000002164"/>
    </source>
</evidence>
<proteinExistence type="predicted"/>
<keyword evidence="1" id="KW-1133">Transmembrane helix</keyword>
<protein>
    <submittedName>
        <fullName evidence="2">YuzA</fullName>
    </submittedName>
</protein>
<dbReference type="EMBL" id="CP000817">
    <property type="protein sequence ID" value="ACA39586.1"/>
    <property type="molecule type" value="Genomic_DNA"/>
</dbReference>
<dbReference type="PANTHER" id="PTHR37304:SF1">
    <property type="entry name" value="MEMBRANE PROTEIN"/>
    <property type="match status" value="1"/>
</dbReference>
<dbReference type="Pfam" id="PF04070">
    <property type="entry name" value="DUF378"/>
    <property type="match status" value="1"/>
</dbReference>
<gene>
    <name evidence="2" type="primary">yuzA</name>
    <name evidence="2" type="ordered locus">Bsph_2003</name>
</gene>
<reference evidence="2 3" key="1">
    <citation type="journal article" date="2008" name="J. Bacteriol.">
        <title>Complete genome sequence of the mosquitocidal bacterium Bacillus sphaericus C3-41 and comparison with those of closely related Bacillus species.</title>
        <authorList>
            <person name="Hu X."/>
            <person name="Fan W."/>
            <person name="Han B."/>
            <person name="Liu H."/>
            <person name="Zheng D."/>
            <person name="Li Q."/>
            <person name="Dong W."/>
            <person name="Yan J."/>
            <person name="Gao M."/>
            <person name="Berry C."/>
            <person name="Yuan Z."/>
        </authorList>
    </citation>
    <scope>NUCLEOTIDE SEQUENCE [LARGE SCALE GENOMIC DNA]</scope>
    <source>
        <strain evidence="2 3">C3-41</strain>
    </source>
</reference>
<keyword evidence="1" id="KW-0812">Transmembrane</keyword>
<feature type="transmembrane region" description="Helical" evidence="1">
    <location>
        <begin position="47"/>
        <end position="68"/>
    </location>
</feature>
<accession>B1HU31</accession>
<dbReference type="Proteomes" id="UP000002164">
    <property type="component" value="Chromosome"/>
</dbReference>
<dbReference type="PANTHER" id="PTHR37304">
    <property type="entry name" value="MEMBRANE PROTEIN-RELATED"/>
    <property type="match status" value="1"/>
</dbReference>
<dbReference type="AlphaFoldDB" id="B1HU31"/>
<keyword evidence="1" id="KW-0472">Membrane</keyword>
<dbReference type="KEGG" id="lsp:Bsph_2003"/>
<name>B1HU31_LYSSC</name>
<dbReference type="InterPro" id="IPR007211">
    <property type="entry name" value="DUF378"/>
</dbReference>
<sequence length="154" mass="17332">MVIAKNKTVKTAVLMTSLYHFIASYDTSLLKKLAWSKNDKGGVLMSVLYRIALVLVIIGAINWGLIGFFRFDLVAYLFGGQTAVLSRWIYALVGIAGLITLPILVKRFEDEEDVDTYTRIDRNPSYGMEAGEEADFTEVKKTTEVKKVEKKDNK</sequence>
<dbReference type="EnsemblBacteria" id="ACA39586">
    <property type="protein sequence ID" value="ACA39586"/>
    <property type="gene ID" value="Bsph_2003"/>
</dbReference>